<feature type="binding site" evidence="7">
    <location>
        <position position="335"/>
    </location>
    <ligand>
        <name>Zn(2+)</name>
        <dbReference type="ChEBI" id="CHEBI:29105"/>
    </ligand>
</feature>
<keyword evidence="4 7" id="KW-0819">tRNA processing</keyword>
<sequence length="371" mass="42458">MPDSFKILHSSKDGPYRTGILNLFHGQVKTPCFMPVGTLATVKAVSPDELKEAGVGFILSNAYHLYLRPGHELIRDLGGLHSFMNWDRPILTDSGGFQVYSLASMRKITEDGVVFQSHLDGSYHKFTPEKVIAIQEALGSDVMMCLDWCTGYPVERQEVEKAVEITTLWAKRSIEARERRELRLFGIIQGGMHKDLRRRSANELLCLDFDGYAIGGLSVGESQDIMLEMIEEVVPIVPRSYPLYLMGVGTPEDIVEAVHRGVDMFDCVLPTRNARNGMAFTRFGNLNIKNAAFERDSSPLDPECSCYTCSRFSRAYLRHLYKSRELLVYRLLTIHNIFYYMELMNSIRQSIEKDTFMDFKKRFYEQRANKK</sequence>
<dbReference type="NCBIfam" id="TIGR00449">
    <property type="entry name" value="tgt_general"/>
    <property type="match status" value="1"/>
</dbReference>
<dbReference type="NCBIfam" id="TIGR00430">
    <property type="entry name" value="Q_tRNA_tgt"/>
    <property type="match status" value="1"/>
</dbReference>
<feature type="region of interest" description="RNA binding; important for wobble base 34 recognition" evidence="7">
    <location>
        <begin position="271"/>
        <end position="275"/>
    </location>
</feature>
<comment type="function">
    <text evidence="7">Catalyzes the base-exchange of a guanine (G) residue with the queuine precursor 7-aminomethyl-7-deazaguanine (PreQ1) at position 34 (anticodon wobble position) in tRNAs with GU(N) anticodons (tRNA-Asp, -Asn, -His and -Tyr). Catalysis occurs through a double-displacement mechanism. The nucleophile active site attacks the C1' of nucleotide 34 to detach the guanine base from the RNA, forming a covalent enzyme-RNA intermediate. The proton acceptor active site deprotonates the incoming PreQ1, allowing a nucleophilic attack on the C1' of the ribose to form the product. After dissociation, two additional enzymatic reactions on the tRNA convert PreQ1 to queuine (Q), resulting in the hypermodified nucleoside queuosine (7-(((4,5-cis-dihydroxy-2-cyclopenten-1-yl)amino)methyl)-7-deazaguanosine).</text>
</comment>
<evidence type="ECO:0000256" key="4">
    <source>
        <dbReference type="ARBA" id="ARBA00022694"/>
    </source>
</evidence>
<keyword evidence="10" id="KW-1185">Reference proteome</keyword>
<dbReference type="PANTHER" id="PTHR46499">
    <property type="entry name" value="QUEUINE TRNA-RIBOSYLTRANSFERASE"/>
    <property type="match status" value="1"/>
</dbReference>
<feature type="active site" description="Nucleophile" evidence="7">
    <location>
        <position position="266"/>
    </location>
</feature>
<feature type="domain" description="tRNA-guanine(15) transglycosylase-like" evidence="8">
    <location>
        <begin position="16"/>
        <end position="368"/>
    </location>
</feature>
<reference evidence="9 10" key="1">
    <citation type="submission" date="2016-06" db="EMBL/GenBank/DDBJ databases">
        <title>Respiratory ammonification of nitrate coupled to the oxidation of elemental sulfur in deep-sea autotrophic thermophilic bacteria.</title>
        <authorList>
            <person name="Slobodkina G.B."/>
            <person name="Mardanov A.V."/>
            <person name="Ravin N.V."/>
            <person name="Frolova A.A."/>
            <person name="Viryasiv M.B."/>
            <person name="Chernyh N.A."/>
            <person name="Bonch-Osmolovskaya E.A."/>
            <person name="Slobodkin A.I."/>
        </authorList>
    </citation>
    <scope>NUCLEOTIDE SEQUENCE [LARGE SCALE GENOMIC DNA]</scope>
    <source>
        <strain evidence="9 10">S69</strain>
    </source>
</reference>
<evidence type="ECO:0000256" key="6">
    <source>
        <dbReference type="ARBA" id="ARBA00050112"/>
    </source>
</evidence>
<feature type="binding site" evidence="7">
    <location>
        <begin position="93"/>
        <end position="97"/>
    </location>
    <ligand>
        <name>substrate</name>
    </ligand>
</feature>
<name>A0A1B9F9F7_9BACT</name>
<protein>
    <recommendedName>
        <fullName evidence="7">Queuine tRNA-ribosyltransferase</fullName>
        <ecNumber evidence="7">2.4.2.29</ecNumber>
    </recommendedName>
    <alternativeName>
        <fullName evidence="7">Guanine insertion enzyme</fullName>
    </alternativeName>
    <alternativeName>
        <fullName evidence="7">tRNA-guanine transglycosylase</fullName>
    </alternativeName>
</protein>
<evidence type="ECO:0000256" key="1">
    <source>
        <dbReference type="ARBA" id="ARBA00004691"/>
    </source>
</evidence>
<feature type="binding site" evidence="7">
    <location>
        <position position="189"/>
    </location>
    <ligand>
        <name>substrate</name>
    </ligand>
</feature>
<feature type="binding site" evidence="7">
    <location>
        <position position="304"/>
    </location>
    <ligand>
        <name>Zn(2+)</name>
        <dbReference type="ChEBI" id="CHEBI:29105"/>
    </ligand>
</feature>
<dbReference type="GO" id="GO:0008479">
    <property type="term" value="F:tRNA-guanosine(34) queuine transglycosylase activity"/>
    <property type="evidence" value="ECO:0007669"/>
    <property type="project" value="UniProtKB-UniRule"/>
</dbReference>
<dbReference type="PANTHER" id="PTHR46499:SF1">
    <property type="entry name" value="QUEUINE TRNA-RIBOSYLTRANSFERASE"/>
    <property type="match status" value="1"/>
</dbReference>
<evidence type="ECO:0000259" key="8">
    <source>
        <dbReference type="Pfam" id="PF01702"/>
    </source>
</evidence>
<dbReference type="EMBL" id="MAGO01000001">
    <property type="protein sequence ID" value="OCC16411.1"/>
    <property type="molecule type" value="Genomic_DNA"/>
</dbReference>
<dbReference type="AlphaFoldDB" id="A0A1B9F9F7"/>
<keyword evidence="7" id="KW-0862">Zinc</keyword>
<gene>
    <name evidence="7" type="primary">tgt</name>
    <name evidence="9" type="ORF">DBT_0228</name>
</gene>
<proteinExistence type="inferred from homology"/>
<dbReference type="InterPro" id="IPR050076">
    <property type="entry name" value="ArchSynthase1/Queuine_TRR"/>
</dbReference>
<comment type="subunit">
    <text evidence="7">Homodimer. Within each dimer, one monomer is responsible for RNA recognition and catalysis, while the other monomer binds to the replacement base PreQ1.</text>
</comment>
<evidence type="ECO:0000313" key="10">
    <source>
        <dbReference type="Proteomes" id="UP000093080"/>
    </source>
</evidence>
<dbReference type="Proteomes" id="UP000093080">
    <property type="component" value="Unassembled WGS sequence"/>
</dbReference>
<comment type="cofactor">
    <cofactor evidence="7">
        <name>Zn(2+)</name>
        <dbReference type="ChEBI" id="CHEBI:29105"/>
    </cofactor>
    <text evidence="7">Binds 1 zinc ion per subunit.</text>
</comment>
<comment type="catalytic activity">
    <reaction evidence="6 7">
        <text>7-aminomethyl-7-carbaguanine + guanosine(34) in tRNA = 7-aminomethyl-7-carbaguanosine(34) in tRNA + guanine</text>
        <dbReference type="Rhea" id="RHEA:24104"/>
        <dbReference type="Rhea" id="RHEA-COMP:10341"/>
        <dbReference type="Rhea" id="RHEA-COMP:10342"/>
        <dbReference type="ChEBI" id="CHEBI:16235"/>
        <dbReference type="ChEBI" id="CHEBI:58703"/>
        <dbReference type="ChEBI" id="CHEBI:74269"/>
        <dbReference type="ChEBI" id="CHEBI:82833"/>
        <dbReference type="EC" id="2.4.2.29"/>
    </reaction>
</comment>
<dbReference type="GO" id="GO:0046872">
    <property type="term" value="F:metal ion binding"/>
    <property type="evidence" value="ECO:0007669"/>
    <property type="project" value="UniProtKB-KW"/>
</dbReference>
<keyword evidence="3 7" id="KW-0808">Transferase</keyword>
<feature type="active site" description="Proton acceptor" evidence="7">
    <location>
        <position position="93"/>
    </location>
</feature>
<dbReference type="GO" id="GO:0008616">
    <property type="term" value="P:tRNA queuosine(34) biosynthetic process"/>
    <property type="evidence" value="ECO:0007669"/>
    <property type="project" value="UniProtKB-UniRule"/>
</dbReference>
<evidence type="ECO:0000313" key="9">
    <source>
        <dbReference type="EMBL" id="OCC16411.1"/>
    </source>
</evidence>
<keyword evidence="5 7" id="KW-0671">Queuosine biosynthesis</keyword>
<dbReference type="FunFam" id="3.20.20.105:FF:000001">
    <property type="entry name" value="Queuine tRNA-ribosyltransferase"/>
    <property type="match status" value="1"/>
</dbReference>
<evidence type="ECO:0000256" key="2">
    <source>
        <dbReference type="ARBA" id="ARBA00022676"/>
    </source>
</evidence>
<dbReference type="OrthoDB" id="9805417at2"/>
<dbReference type="InterPro" id="IPR036511">
    <property type="entry name" value="TGT-like_sf"/>
</dbReference>
<dbReference type="EC" id="2.4.2.29" evidence="7"/>
<dbReference type="UniPathway" id="UPA00392"/>
<feature type="region of interest" description="RNA binding" evidence="7">
    <location>
        <begin position="247"/>
        <end position="253"/>
    </location>
</feature>
<dbReference type="Gene3D" id="3.20.20.105">
    <property type="entry name" value="Queuine tRNA-ribosyltransferase-like"/>
    <property type="match status" value="1"/>
</dbReference>
<feature type="binding site" evidence="7">
    <location>
        <position position="306"/>
    </location>
    <ligand>
        <name>Zn(2+)</name>
        <dbReference type="ChEBI" id="CHEBI:29105"/>
    </ligand>
</feature>
<dbReference type="InterPro" id="IPR004803">
    <property type="entry name" value="TGT"/>
</dbReference>
<evidence type="ECO:0000256" key="7">
    <source>
        <dbReference type="HAMAP-Rule" id="MF_00168"/>
    </source>
</evidence>
<dbReference type="PATRIC" id="fig|1156395.6.peg.230"/>
<comment type="pathway">
    <text evidence="1 7">tRNA modification; tRNA-queuosine biosynthesis.</text>
</comment>
<dbReference type="HAMAP" id="MF_00168">
    <property type="entry name" value="Q_tRNA_Tgt"/>
    <property type="match status" value="1"/>
</dbReference>
<dbReference type="RefSeq" id="WP_067615579.1">
    <property type="nucleotide sequence ID" value="NZ_MAGO01000001.1"/>
</dbReference>
<organism evidence="9 10">
    <name type="scientific">Dissulfuribacter thermophilus</name>
    <dbReference type="NCBI Taxonomy" id="1156395"/>
    <lineage>
        <taxon>Bacteria</taxon>
        <taxon>Pseudomonadati</taxon>
        <taxon>Thermodesulfobacteriota</taxon>
        <taxon>Dissulfuribacteria</taxon>
        <taxon>Dissulfuribacterales</taxon>
        <taxon>Dissulfuribacteraceae</taxon>
        <taxon>Dissulfuribacter</taxon>
    </lineage>
</organism>
<comment type="caution">
    <text evidence="9">The sequence shown here is derived from an EMBL/GenBank/DDBJ whole genome shotgun (WGS) entry which is preliminary data.</text>
</comment>
<dbReference type="InterPro" id="IPR002616">
    <property type="entry name" value="tRNA_ribo_trans-like"/>
</dbReference>
<evidence type="ECO:0000256" key="5">
    <source>
        <dbReference type="ARBA" id="ARBA00022785"/>
    </source>
</evidence>
<dbReference type="Pfam" id="PF01702">
    <property type="entry name" value="TGT"/>
    <property type="match status" value="1"/>
</dbReference>
<keyword evidence="7" id="KW-0479">Metal-binding</keyword>
<comment type="similarity">
    <text evidence="7">Belongs to the queuine tRNA-ribosyltransferase family.</text>
</comment>
<dbReference type="SUPFAM" id="SSF51713">
    <property type="entry name" value="tRNA-guanine transglycosylase"/>
    <property type="match status" value="1"/>
</dbReference>
<accession>A0A1B9F9F7</accession>
<feature type="binding site" evidence="7">
    <location>
        <position position="147"/>
    </location>
    <ligand>
        <name>substrate</name>
    </ligand>
</feature>
<keyword evidence="2 7" id="KW-0328">Glycosyltransferase</keyword>
<feature type="binding site" evidence="7">
    <location>
        <position position="309"/>
    </location>
    <ligand>
        <name>Zn(2+)</name>
        <dbReference type="ChEBI" id="CHEBI:29105"/>
    </ligand>
</feature>
<dbReference type="STRING" id="1156395.DBT_0228"/>
<dbReference type="GO" id="GO:0005829">
    <property type="term" value="C:cytosol"/>
    <property type="evidence" value="ECO:0007669"/>
    <property type="project" value="TreeGrafter"/>
</dbReference>
<feature type="binding site" evidence="7">
    <location>
        <position position="216"/>
    </location>
    <ligand>
        <name>substrate</name>
    </ligand>
</feature>
<evidence type="ECO:0000256" key="3">
    <source>
        <dbReference type="ARBA" id="ARBA00022679"/>
    </source>
</evidence>